<protein>
    <submittedName>
        <fullName evidence="2">Uncharacterized protein</fullName>
    </submittedName>
</protein>
<evidence type="ECO:0000313" key="3">
    <source>
        <dbReference type="Proteomes" id="UP000179807"/>
    </source>
</evidence>
<dbReference type="VEuPathDB" id="TrichDB:TRFO_36712"/>
<keyword evidence="1" id="KW-0472">Membrane</keyword>
<keyword evidence="3" id="KW-1185">Reference proteome</keyword>
<keyword evidence="1" id="KW-0812">Transmembrane</keyword>
<keyword evidence="1" id="KW-1133">Transmembrane helix</keyword>
<evidence type="ECO:0000313" key="2">
    <source>
        <dbReference type="EMBL" id="OHS97132.1"/>
    </source>
</evidence>
<evidence type="ECO:0000256" key="1">
    <source>
        <dbReference type="SAM" id="Phobius"/>
    </source>
</evidence>
<feature type="transmembrane region" description="Helical" evidence="1">
    <location>
        <begin position="6"/>
        <end position="31"/>
    </location>
</feature>
<name>A0A1J4JIU2_9EUKA</name>
<gene>
    <name evidence="2" type="ORF">TRFO_36712</name>
</gene>
<accession>A0A1J4JIU2</accession>
<dbReference type="RefSeq" id="XP_068350269.1">
    <property type="nucleotide sequence ID" value="XM_068510995.1"/>
</dbReference>
<organism evidence="2 3">
    <name type="scientific">Tritrichomonas foetus</name>
    <dbReference type="NCBI Taxonomy" id="1144522"/>
    <lineage>
        <taxon>Eukaryota</taxon>
        <taxon>Metamonada</taxon>
        <taxon>Parabasalia</taxon>
        <taxon>Tritrichomonadida</taxon>
        <taxon>Tritrichomonadidae</taxon>
        <taxon>Tritrichomonas</taxon>
    </lineage>
</organism>
<proteinExistence type="predicted"/>
<dbReference type="Proteomes" id="UP000179807">
    <property type="component" value="Unassembled WGS sequence"/>
</dbReference>
<sequence length="481" mass="54849">MFDPFYSFFSIFKSSIIIFISFITATILFIIDNDPPTFPLPDNSDPIDCFNFVDSKIFIEKSRLKVEVTVRDFIQYPTEVATSLLNIKSNVGSFKFKFTSPNFWDLKSDRHQISFCALQTTGGLVNASLFCHNNLLSTTQAYMPEIEIFPTGWSRVVPTPFTHGEFLECCLESDESITFTSQPKSIINGFQASENKSFLIKIAKQNYRSYSRATSTPEHVGIGLISMATSRRPSEILFNTLIPLANIIFRYNLSSYLVLIQHSDMSYDLKPLVENRTEIIGRSCFRKMMVVPTTGSHSPLEKKLYTTHEEAVAIQADLIMKMESSTFDYIRTLYRFSTKVQKKLITIDEKLNNSSNFKKLLSSVCSECEIKVVNDEMSLLDVAKTVASSEILFAGELKTILFGTFLHTNSTLIEVTPDELGCFEFKPQLKKLLNVKYKLVRGSDTECICPENNLTCYFEKEHRYENIDKDLLSKSINNVFN</sequence>
<dbReference type="GeneID" id="94845699"/>
<reference evidence="2" key="1">
    <citation type="submission" date="2016-10" db="EMBL/GenBank/DDBJ databases">
        <authorList>
            <person name="Benchimol M."/>
            <person name="Almeida L.G."/>
            <person name="Vasconcelos A.T."/>
            <person name="Perreira-Neves A."/>
            <person name="Rosa I.A."/>
            <person name="Tasca T."/>
            <person name="Bogo M.R."/>
            <person name="de Souza W."/>
        </authorList>
    </citation>
    <scope>NUCLEOTIDE SEQUENCE [LARGE SCALE GENOMIC DNA]</scope>
    <source>
        <strain evidence="2">K</strain>
    </source>
</reference>
<comment type="caution">
    <text evidence="2">The sequence shown here is derived from an EMBL/GenBank/DDBJ whole genome shotgun (WGS) entry which is preliminary data.</text>
</comment>
<dbReference type="EMBL" id="MLAK01001135">
    <property type="protein sequence ID" value="OHS97132.1"/>
    <property type="molecule type" value="Genomic_DNA"/>
</dbReference>
<dbReference type="AlphaFoldDB" id="A0A1J4JIU2"/>
<dbReference type="OrthoDB" id="10564505at2759"/>